<sequence length="281" mass="30639">MRWKRTDITVNIYNPGRTAGLVVTIAALVLSAGCAKKDESEVQAGGVKLVKAGTLTVCTHLPYPPFQSKDASGKVVGFDVDVMELVAKELGVEQAIVDTPFEGIKSGQDLNTGKCDAAAAGMTITEERQKVMDFSDPYFDATQAMLVKTGKPYKSLDDLRGMKVAVQAATTGRDYARRFEKEKALQLVEFEDLAAEQQALANGQVEAAINDLPVWAEYIKENPGGFEVAAEFDTGEQYGISVRKDSNPELLKKINEMLAKAKQDGTYDTLYEKWIGKRPSA</sequence>
<gene>
    <name evidence="7" type="ORF">DKT68_11965</name>
</gene>
<evidence type="ECO:0000259" key="5">
    <source>
        <dbReference type="SMART" id="SM00062"/>
    </source>
</evidence>
<evidence type="ECO:0000256" key="3">
    <source>
        <dbReference type="ARBA" id="ARBA00022729"/>
    </source>
</evidence>
<evidence type="ECO:0000313" key="8">
    <source>
        <dbReference type="Proteomes" id="UP000245410"/>
    </source>
</evidence>
<dbReference type="GO" id="GO:0016020">
    <property type="term" value="C:membrane"/>
    <property type="evidence" value="ECO:0007669"/>
    <property type="project" value="InterPro"/>
</dbReference>
<feature type="domain" description="Solute-binding protein family 3/N-terminal" evidence="5">
    <location>
        <begin position="54"/>
        <end position="278"/>
    </location>
</feature>
<comment type="caution">
    <text evidence="7">The sequence shown here is derived from an EMBL/GenBank/DDBJ whole genome shotgun (WGS) entry which is preliminary data.</text>
</comment>
<name>A0A317D733_9ACTN</name>
<dbReference type="AlphaFoldDB" id="A0A317D733"/>
<dbReference type="SMART" id="SM00062">
    <property type="entry name" value="PBPb"/>
    <property type="match status" value="1"/>
</dbReference>
<dbReference type="Proteomes" id="UP000245410">
    <property type="component" value="Unassembled WGS sequence"/>
</dbReference>
<evidence type="ECO:0000256" key="2">
    <source>
        <dbReference type="ARBA" id="ARBA00010333"/>
    </source>
</evidence>
<accession>A0A317D733</accession>
<dbReference type="SUPFAM" id="SSF53850">
    <property type="entry name" value="Periplasmic binding protein-like II"/>
    <property type="match status" value="1"/>
</dbReference>
<dbReference type="OrthoDB" id="8454826at2"/>
<dbReference type="InterPro" id="IPR001320">
    <property type="entry name" value="Iontro_rcpt_C"/>
</dbReference>
<comment type="subcellular location">
    <subcellularLocation>
        <location evidence="1">Cell envelope</location>
    </subcellularLocation>
</comment>
<dbReference type="PROSITE" id="PS51257">
    <property type="entry name" value="PROKAR_LIPOPROTEIN"/>
    <property type="match status" value="1"/>
</dbReference>
<dbReference type="InterPro" id="IPR001638">
    <property type="entry name" value="Solute-binding_3/MltF_N"/>
</dbReference>
<dbReference type="SMART" id="SM00079">
    <property type="entry name" value="PBPe"/>
    <property type="match status" value="1"/>
</dbReference>
<evidence type="ECO:0000313" key="7">
    <source>
        <dbReference type="EMBL" id="PWR09466.1"/>
    </source>
</evidence>
<dbReference type="GO" id="GO:0030313">
    <property type="term" value="C:cell envelope"/>
    <property type="evidence" value="ECO:0007669"/>
    <property type="project" value="UniProtKB-SubCell"/>
</dbReference>
<dbReference type="EMBL" id="QGKR01000178">
    <property type="protein sequence ID" value="PWR09466.1"/>
    <property type="molecule type" value="Genomic_DNA"/>
</dbReference>
<dbReference type="GO" id="GO:0015276">
    <property type="term" value="F:ligand-gated monoatomic ion channel activity"/>
    <property type="evidence" value="ECO:0007669"/>
    <property type="project" value="InterPro"/>
</dbReference>
<keyword evidence="3" id="KW-0732">Signal</keyword>
<dbReference type="Pfam" id="PF00497">
    <property type="entry name" value="SBP_bac_3"/>
    <property type="match status" value="1"/>
</dbReference>
<evidence type="ECO:0000256" key="4">
    <source>
        <dbReference type="RuleBase" id="RU003744"/>
    </source>
</evidence>
<evidence type="ECO:0000256" key="1">
    <source>
        <dbReference type="ARBA" id="ARBA00004196"/>
    </source>
</evidence>
<dbReference type="InterPro" id="IPR018313">
    <property type="entry name" value="SBP_3_CS"/>
</dbReference>
<feature type="domain" description="Ionotropic glutamate receptor C-terminal" evidence="6">
    <location>
        <begin position="54"/>
        <end position="277"/>
    </location>
</feature>
<keyword evidence="8" id="KW-1185">Reference proteome</keyword>
<comment type="similarity">
    <text evidence="2 4">Belongs to the bacterial solute-binding protein 3 family.</text>
</comment>
<dbReference type="PANTHER" id="PTHR35936">
    <property type="entry name" value="MEMBRANE-BOUND LYTIC MUREIN TRANSGLYCOSYLASE F"/>
    <property type="match status" value="1"/>
</dbReference>
<proteinExistence type="inferred from homology"/>
<dbReference type="PANTHER" id="PTHR35936:SF17">
    <property type="entry name" value="ARGININE-BINDING EXTRACELLULAR PROTEIN ARTP"/>
    <property type="match status" value="1"/>
</dbReference>
<dbReference type="CDD" id="cd13624">
    <property type="entry name" value="PBP2_Arg_Lys_His"/>
    <property type="match status" value="1"/>
</dbReference>
<dbReference type="Gene3D" id="3.40.190.10">
    <property type="entry name" value="Periplasmic binding protein-like II"/>
    <property type="match status" value="2"/>
</dbReference>
<evidence type="ECO:0000259" key="6">
    <source>
        <dbReference type="SMART" id="SM00079"/>
    </source>
</evidence>
<protein>
    <submittedName>
        <fullName evidence="7">ABC transporter substrate-binding protein</fullName>
    </submittedName>
</protein>
<organism evidence="7 8">
    <name type="scientific">Micromonospora acroterricola</name>
    <dbReference type="NCBI Taxonomy" id="2202421"/>
    <lineage>
        <taxon>Bacteria</taxon>
        <taxon>Bacillati</taxon>
        <taxon>Actinomycetota</taxon>
        <taxon>Actinomycetes</taxon>
        <taxon>Micromonosporales</taxon>
        <taxon>Micromonosporaceae</taxon>
        <taxon>Micromonospora</taxon>
    </lineage>
</organism>
<dbReference type="PROSITE" id="PS01039">
    <property type="entry name" value="SBP_BACTERIAL_3"/>
    <property type="match status" value="1"/>
</dbReference>
<reference evidence="7 8" key="1">
    <citation type="submission" date="2018-05" db="EMBL/GenBank/DDBJ databases">
        <title>Micromonospora atacamensis sp. nov., a novel actinobacteria isolated from high altitude Atacama Desert soil.</title>
        <authorList>
            <person name="Carro L."/>
            <person name="Golinska P."/>
            <person name="Klenk H.-P."/>
            <person name="Goodfellow M."/>
        </authorList>
    </citation>
    <scope>NUCLEOTIDE SEQUENCE [LARGE SCALE GENOMIC DNA]</scope>
    <source>
        <strain evidence="7 8">5R2A7</strain>
    </source>
</reference>